<dbReference type="InterPro" id="IPR000618">
    <property type="entry name" value="Insect_cuticle"/>
</dbReference>
<name>A0AAV7IE78_COTGL</name>
<proteinExistence type="predicted"/>
<sequence length="329" mass="36269">MKISKKGNTEKENRETGIGRRRILKKQILDERYFLKTKLENRSTRFAEVSQFKEDDLEAFCIIKRSRGEYEEPAIVLFESRVSSQVPKALIPGPNERPIPNAREPSQVQRIEFTSDSSTTTTMAQRFVIVAAFLAVAHAGIISTPAGTVVSRPTIIETEPFDHHPQYSYSYAVADGWTGDNKAQHETRNGDLVQGAYSLVEPDGSRRTVSYAADAVNGFNAVVQKNHNLNVNSQHTVASSVTPVRNVVSEPRSWNHGWSHDHGHGHNHGHGHGYGPAAVVATANANVYRHHSNLATSPYIASNLMEVGAAAGASAATGSLYDPQRRFWM</sequence>
<comment type="caution">
    <text evidence="3">The sequence shown here is derived from an EMBL/GenBank/DDBJ whole genome shotgun (WGS) entry which is preliminary data.</text>
</comment>
<reference evidence="3 4" key="1">
    <citation type="journal article" date="2021" name="J. Hered.">
        <title>A chromosome-level genome assembly of the parasitoid wasp, Cotesia glomerata (Hymenoptera: Braconidae).</title>
        <authorList>
            <person name="Pinto B.J."/>
            <person name="Weis J.J."/>
            <person name="Gamble T."/>
            <person name="Ode P.J."/>
            <person name="Paul R."/>
            <person name="Zaspel J.M."/>
        </authorList>
    </citation>
    <scope>NUCLEOTIDE SEQUENCE [LARGE SCALE GENOMIC DNA]</scope>
    <source>
        <strain evidence="3">CgM1</strain>
    </source>
</reference>
<dbReference type="PROSITE" id="PS51155">
    <property type="entry name" value="CHIT_BIND_RR_2"/>
    <property type="match status" value="1"/>
</dbReference>
<evidence type="ECO:0000256" key="1">
    <source>
        <dbReference type="ARBA" id="ARBA00022460"/>
    </source>
</evidence>
<organism evidence="3 4">
    <name type="scientific">Cotesia glomerata</name>
    <name type="common">Lepidopteran parasitic wasp</name>
    <name type="synonym">Apanteles glomeratus</name>
    <dbReference type="NCBI Taxonomy" id="32391"/>
    <lineage>
        <taxon>Eukaryota</taxon>
        <taxon>Metazoa</taxon>
        <taxon>Ecdysozoa</taxon>
        <taxon>Arthropoda</taxon>
        <taxon>Hexapoda</taxon>
        <taxon>Insecta</taxon>
        <taxon>Pterygota</taxon>
        <taxon>Neoptera</taxon>
        <taxon>Endopterygota</taxon>
        <taxon>Hymenoptera</taxon>
        <taxon>Apocrita</taxon>
        <taxon>Ichneumonoidea</taxon>
        <taxon>Braconidae</taxon>
        <taxon>Microgastrinae</taxon>
        <taxon>Cotesia</taxon>
    </lineage>
</organism>
<evidence type="ECO:0000313" key="3">
    <source>
        <dbReference type="EMBL" id="KAH0550049.1"/>
    </source>
</evidence>
<dbReference type="InterPro" id="IPR031311">
    <property type="entry name" value="CHIT_BIND_RR_consensus"/>
</dbReference>
<keyword evidence="4" id="KW-1185">Reference proteome</keyword>
<dbReference type="AlphaFoldDB" id="A0AAV7IE78"/>
<evidence type="ECO:0000313" key="4">
    <source>
        <dbReference type="Proteomes" id="UP000826195"/>
    </source>
</evidence>
<keyword evidence="1 2" id="KW-0193">Cuticle</keyword>
<dbReference type="Proteomes" id="UP000826195">
    <property type="component" value="Unassembled WGS sequence"/>
</dbReference>
<dbReference type="Pfam" id="PF00379">
    <property type="entry name" value="Chitin_bind_4"/>
    <property type="match status" value="1"/>
</dbReference>
<accession>A0AAV7IE78</accession>
<dbReference type="GO" id="GO:0031012">
    <property type="term" value="C:extracellular matrix"/>
    <property type="evidence" value="ECO:0007669"/>
    <property type="project" value="TreeGrafter"/>
</dbReference>
<dbReference type="PANTHER" id="PTHR12236">
    <property type="entry name" value="STRUCTURAL CONTITUENT OF CUTICLE"/>
    <property type="match status" value="1"/>
</dbReference>
<dbReference type="GO" id="GO:0042302">
    <property type="term" value="F:structural constituent of cuticle"/>
    <property type="evidence" value="ECO:0007669"/>
    <property type="project" value="UniProtKB-UniRule"/>
</dbReference>
<evidence type="ECO:0000256" key="2">
    <source>
        <dbReference type="PROSITE-ProRule" id="PRU00497"/>
    </source>
</evidence>
<protein>
    <submittedName>
        <fullName evidence="3">Uncharacterized protein</fullName>
    </submittedName>
</protein>
<dbReference type="PRINTS" id="PR00947">
    <property type="entry name" value="CUTICLE"/>
</dbReference>
<dbReference type="InterPro" id="IPR051217">
    <property type="entry name" value="Insect_Cuticle_Struc_Prot"/>
</dbReference>
<dbReference type="PANTHER" id="PTHR12236:SF86">
    <property type="entry name" value="CCP84AC-RELATED"/>
    <property type="match status" value="1"/>
</dbReference>
<dbReference type="GO" id="GO:0005615">
    <property type="term" value="C:extracellular space"/>
    <property type="evidence" value="ECO:0007669"/>
    <property type="project" value="TreeGrafter"/>
</dbReference>
<gene>
    <name evidence="3" type="ORF">KQX54_017097</name>
</gene>
<dbReference type="PROSITE" id="PS00233">
    <property type="entry name" value="CHIT_BIND_RR_1"/>
    <property type="match status" value="1"/>
</dbReference>
<dbReference type="EMBL" id="JAHXZJ010001864">
    <property type="protein sequence ID" value="KAH0550049.1"/>
    <property type="molecule type" value="Genomic_DNA"/>
</dbReference>